<evidence type="ECO:0000256" key="1">
    <source>
        <dbReference type="SAM" id="MobiDB-lite"/>
    </source>
</evidence>
<dbReference type="InterPro" id="IPR056814">
    <property type="entry name" value="GIPC1-3_GH1"/>
</dbReference>
<feature type="domain" description="GIPC1-3 GH1" evidence="2">
    <location>
        <begin position="62"/>
        <end position="99"/>
    </location>
</feature>
<proteinExistence type="predicted"/>
<sequence>MAAGMNYLPGRRKRPTLQNYSIQHSPDGLGDFVEYRRTPAQKATSYEDEEAANGPEVQPFSFACELAHGSKQVRVSGFTSIPDLYKRIAELFRIEERNVSV</sequence>
<dbReference type="AlphaFoldDB" id="A0A3P7M455"/>
<accession>A0A3P7M455</accession>
<dbReference type="Pfam" id="PF25083">
    <property type="entry name" value="GIPC1_GH1"/>
    <property type="match status" value="1"/>
</dbReference>
<protein>
    <recommendedName>
        <fullName evidence="2">GIPC1-3 GH1 domain-containing protein</fullName>
    </recommendedName>
</protein>
<keyword evidence="4" id="KW-1185">Reference proteome</keyword>
<evidence type="ECO:0000313" key="3">
    <source>
        <dbReference type="EMBL" id="VDN20640.1"/>
    </source>
</evidence>
<reference evidence="3 4" key="1">
    <citation type="submission" date="2018-11" db="EMBL/GenBank/DDBJ databases">
        <authorList>
            <consortium name="Pathogen Informatics"/>
        </authorList>
    </citation>
    <scope>NUCLEOTIDE SEQUENCE [LARGE SCALE GENOMIC DNA]</scope>
</reference>
<feature type="region of interest" description="Disordered" evidence="1">
    <location>
        <begin position="1"/>
        <end position="32"/>
    </location>
</feature>
<organism evidence="3 4">
    <name type="scientific">Dibothriocephalus latus</name>
    <name type="common">Fish tapeworm</name>
    <name type="synonym">Diphyllobothrium latum</name>
    <dbReference type="NCBI Taxonomy" id="60516"/>
    <lineage>
        <taxon>Eukaryota</taxon>
        <taxon>Metazoa</taxon>
        <taxon>Spiralia</taxon>
        <taxon>Lophotrochozoa</taxon>
        <taxon>Platyhelminthes</taxon>
        <taxon>Cestoda</taxon>
        <taxon>Eucestoda</taxon>
        <taxon>Diphyllobothriidea</taxon>
        <taxon>Diphyllobothriidae</taxon>
        <taxon>Dibothriocephalus</taxon>
    </lineage>
</organism>
<dbReference type="OrthoDB" id="6509831at2759"/>
<dbReference type="EMBL" id="UYRU01071120">
    <property type="protein sequence ID" value="VDN20640.1"/>
    <property type="molecule type" value="Genomic_DNA"/>
</dbReference>
<evidence type="ECO:0000313" key="4">
    <source>
        <dbReference type="Proteomes" id="UP000281553"/>
    </source>
</evidence>
<dbReference type="Proteomes" id="UP000281553">
    <property type="component" value="Unassembled WGS sequence"/>
</dbReference>
<gene>
    <name evidence="3" type="ORF">DILT_LOCUS13666</name>
</gene>
<evidence type="ECO:0000259" key="2">
    <source>
        <dbReference type="Pfam" id="PF25083"/>
    </source>
</evidence>
<name>A0A3P7M455_DIBLA</name>